<comment type="caution">
    <text evidence="1">The sequence shown here is derived from an EMBL/GenBank/DDBJ whole genome shotgun (WGS) entry which is preliminary data.</text>
</comment>
<evidence type="ECO:0000313" key="2">
    <source>
        <dbReference type="Proteomes" id="UP001597216"/>
    </source>
</evidence>
<dbReference type="InterPro" id="IPR029055">
    <property type="entry name" value="Ntn_hydrolases_N"/>
</dbReference>
<dbReference type="SUPFAM" id="SSF56235">
    <property type="entry name" value="N-terminal nucleophile aminohydrolases (Ntn hydrolases)"/>
    <property type="match status" value="1"/>
</dbReference>
<protein>
    <submittedName>
        <fullName evidence="1">Uncharacterized protein</fullName>
    </submittedName>
</protein>
<dbReference type="EMBL" id="JBHTLQ010000006">
    <property type="protein sequence ID" value="MFD1189748.1"/>
    <property type="molecule type" value="Genomic_DNA"/>
</dbReference>
<keyword evidence="2" id="KW-1185">Reference proteome</keyword>
<gene>
    <name evidence="1" type="ORF">ACFQ27_04080</name>
</gene>
<reference evidence="2" key="1">
    <citation type="journal article" date="2019" name="Int. J. Syst. Evol. Microbiol.">
        <title>The Global Catalogue of Microorganisms (GCM) 10K type strain sequencing project: providing services to taxonomists for standard genome sequencing and annotation.</title>
        <authorList>
            <consortium name="The Broad Institute Genomics Platform"/>
            <consortium name="The Broad Institute Genome Sequencing Center for Infectious Disease"/>
            <person name="Wu L."/>
            <person name="Ma J."/>
        </authorList>
    </citation>
    <scope>NUCLEOTIDE SEQUENCE [LARGE SCALE GENOMIC DNA]</scope>
    <source>
        <strain evidence="2">CCUG 55074</strain>
    </source>
</reference>
<sequence>MSCVLFAQGALWGDGRAWGGRGCATPGGKRKVHLLPDGAAVGIVSGVVGEPEKFLAWLKAGGDPEAWRGDKPDLRALVLRPDGTLLLHDDSLWASGPIEAELYAIGSGSDYALGAISAGASPLEALAIAARWDVNTGPPFATVKPEKPDGPDR</sequence>
<proteinExistence type="predicted"/>
<dbReference type="RefSeq" id="WP_377352681.1">
    <property type="nucleotide sequence ID" value="NZ_JBHTLQ010000006.1"/>
</dbReference>
<name>A0ABW3SXU4_9CAUL</name>
<accession>A0ABW3SXU4</accession>
<evidence type="ECO:0000313" key="1">
    <source>
        <dbReference type="EMBL" id="MFD1189748.1"/>
    </source>
</evidence>
<organism evidence="1 2">
    <name type="scientific">Phenylobacterium conjunctum</name>
    <dbReference type="NCBI Taxonomy" id="1298959"/>
    <lineage>
        <taxon>Bacteria</taxon>
        <taxon>Pseudomonadati</taxon>
        <taxon>Pseudomonadota</taxon>
        <taxon>Alphaproteobacteria</taxon>
        <taxon>Caulobacterales</taxon>
        <taxon>Caulobacteraceae</taxon>
        <taxon>Phenylobacterium</taxon>
    </lineage>
</organism>
<dbReference type="Proteomes" id="UP001597216">
    <property type="component" value="Unassembled WGS sequence"/>
</dbReference>